<dbReference type="Proteomes" id="UP000186058">
    <property type="component" value="Unassembled WGS sequence"/>
</dbReference>
<reference evidence="1 2" key="1">
    <citation type="submission" date="2016-03" db="EMBL/GenBank/DDBJ databases">
        <authorList>
            <person name="Sant'Anna F.H."/>
            <person name="Ambrosini A."/>
            <person name="Souza R."/>
            <person name="Bach E."/>
            <person name="Fernandes G."/>
            <person name="Balsanelli E."/>
            <person name="Baura V.A."/>
            <person name="Souza E.M."/>
            <person name="Passaglia L."/>
        </authorList>
    </citation>
    <scope>NUCLEOTIDE SEQUENCE [LARGE SCALE GENOMIC DNA]</scope>
    <source>
        <strain evidence="1 2">P26E</strain>
    </source>
</reference>
<dbReference type="EMBL" id="LVWI01000025">
    <property type="protein sequence ID" value="OKP88886.1"/>
    <property type="molecule type" value="Genomic_DNA"/>
</dbReference>
<keyword evidence="2" id="KW-1185">Reference proteome</keyword>
<name>A0ABX3EVB0_9BACL</name>
<comment type="caution">
    <text evidence="1">The sequence shown here is derived from an EMBL/GenBank/DDBJ whole genome shotgun (WGS) entry which is preliminary data.</text>
</comment>
<evidence type="ECO:0000313" key="2">
    <source>
        <dbReference type="Proteomes" id="UP000186058"/>
    </source>
</evidence>
<organism evidence="1 2">
    <name type="scientific">Paenibacillus helianthi</name>
    <dbReference type="NCBI Taxonomy" id="1349432"/>
    <lineage>
        <taxon>Bacteria</taxon>
        <taxon>Bacillati</taxon>
        <taxon>Bacillota</taxon>
        <taxon>Bacilli</taxon>
        <taxon>Bacillales</taxon>
        <taxon>Paenibacillaceae</taxon>
        <taxon>Paenibacillus</taxon>
    </lineage>
</organism>
<accession>A0ABX3EVB0</accession>
<proteinExistence type="predicted"/>
<evidence type="ECO:0000313" key="1">
    <source>
        <dbReference type="EMBL" id="OKP88886.1"/>
    </source>
</evidence>
<protein>
    <submittedName>
        <fullName evidence="1">Uncharacterized protein</fullName>
    </submittedName>
</protein>
<gene>
    <name evidence="1" type="ORF">A3844_07110</name>
</gene>
<sequence length="64" mass="7026">MGGVLDLGSDFGFIKRTIKKGTERKFGTGEAPAFAFILGFLPREAVQIMKSEDNSDRKSKCLSQ</sequence>